<feature type="domain" description="DUF6532" evidence="2">
    <location>
        <begin position="213"/>
        <end position="397"/>
    </location>
</feature>
<feature type="region of interest" description="Disordered" evidence="1">
    <location>
        <begin position="12"/>
        <end position="178"/>
    </location>
</feature>
<proteinExistence type="predicted"/>
<evidence type="ECO:0000313" key="4">
    <source>
        <dbReference type="Proteomes" id="UP000053263"/>
    </source>
</evidence>
<dbReference type="InterPro" id="IPR045341">
    <property type="entry name" value="DUF6532"/>
</dbReference>
<evidence type="ECO:0000259" key="2">
    <source>
        <dbReference type="Pfam" id="PF20149"/>
    </source>
</evidence>
<dbReference type="OrthoDB" id="3225557at2759"/>
<feature type="compositionally biased region" description="Basic and acidic residues" evidence="1">
    <location>
        <begin position="71"/>
        <end position="80"/>
    </location>
</feature>
<evidence type="ECO:0000256" key="1">
    <source>
        <dbReference type="SAM" id="MobiDB-lite"/>
    </source>
</evidence>
<accession>A0A0C9SKX2</accession>
<dbReference type="EMBL" id="KN832570">
    <property type="protein sequence ID" value="KII84481.1"/>
    <property type="molecule type" value="Genomic_DNA"/>
</dbReference>
<feature type="compositionally biased region" description="Polar residues" evidence="1">
    <location>
        <begin position="156"/>
        <end position="177"/>
    </location>
</feature>
<feature type="compositionally biased region" description="Polar residues" evidence="1">
    <location>
        <begin position="83"/>
        <end position="111"/>
    </location>
</feature>
<feature type="compositionally biased region" description="Low complexity" evidence="1">
    <location>
        <begin position="30"/>
        <end position="45"/>
    </location>
</feature>
<feature type="compositionally biased region" description="Basic and acidic residues" evidence="1">
    <location>
        <begin position="12"/>
        <end position="25"/>
    </location>
</feature>
<name>A0A0C9SKX2_PLICR</name>
<feature type="compositionally biased region" description="Low complexity" evidence="1">
    <location>
        <begin position="112"/>
        <end position="123"/>
    </location>
</feature>
<evidence type="ECO:0000313" key="3">
    <source>
        <dbReference type="EMBL" id="KII84481.1"/>
    </source>
</evidence>
<feature type="compositionally biased region" description="Basic residues" evidence="1">
    <location>
        <begin position="53"/>
        <end position="63"/>
    </location>
</feature>
<organism evidence="3 4">
    <name type="scientific">Plicaturopsis crispa FD-325 SS-3</name>
    <dbReference type="NCBI Taxonomy" id="944288"/>
    <lineage>
        <taxon>Eukaryota</taxon>
        <taxon>Fungi</taxon>
        <taxon>Dikarya</taxon>
        <taxon>Basidiomycota</taxon>
        <taxon>Agaricomycotina</taxon>
        <taxon>Agaricomycetes</taxon>
        <taxon>Agaricomycetidae</taxon>
        <taxon>Amylocorticiales</taxon>
        <taxon>Amylocorticiaceae</taxon>
        <taxon>Plicatura</taxon>
        <taxon>Plicaturopsis crispa</taxon>
    </lineage>
</organism>
<dbReference type="AlphaFoldDB" id="A0A0C9SKX2"/>
<reference evidence="3 4" key="1">
    <citation type="submission" date="2014-06" db="EMBL/GenBank/DDBJ databases">
        <title>Evolutionary Origins and Diversification of the Mycorrhizal Mutualists.</title>
        <authorList>
            <consortium name="DOE Joint Genome Institute"/>
            <consortium name="Mycorrhizal Genomics Consortium"/>
            <person name="Kohler A."/>
            <person name="Kuo A."/>
            <person name="Nagy L.G."/>
            <person name="Floudas D."/>
            <person name="Copeland A."/>
            <person name="Barry K.W."/>
            <person name="Cichocki N."/>
            <person name="Veneault-Fourrey C."/>
            <person name="LaButti K."/>
            <person name="Lindquist E.A."/>
            <person name="Lipzen A."/>
            <person name="Lundell T."/>
            <person name="Morin E."/>
            <person name="Murat C."/>
            <person name="Riley R."/>
            <person name="Ohm R."/>
            <person name="Sun H."/>
            <person name="Tunlid A."/>
            <person name="Henrissat B."/>
            <person name="Grigoriev I.V."/>
            <person name="Hibbett D.S."/>
            <person name="Martin F."/>
        </authorList>
    </citation>
    <scope>NUCLEOTIDE SEQUENCE [LARGE SCALE GENOMIC DNA]</scope>
    <source>
        <strain evidence="3 4">FD-325 SS-3</strain>
    </source>
</reference>
<feature type="compositionally biased region" description="Polar residues" evidence="1">
    <location>
        <begin position="124"/>
        <end position="137"/>
    </location>
</feature>
<dbReference type="Pfam" id="PF20149">
    <property type="entry name" value="DUF6532"/>
    <property type="match status" value="1"/>
</dbReference>
<dbReference type="HOGENOM" id="CLU_600077_0_0_1"/>
<sequence>MCEIVGILERRSRDEASTIGLKERSCPTWASQSAPSGHAGSSAPAEPQDVKRRQSKKHVRKHAVPSDEESLDKSKAERDLGSANKQSGECSTPDASLTRNVTQSTGPHVSNGQPDPGGQRQGPLTDSENHQGTSSHKAQGRRAQKRDDENPKFRSNRNASTIPDQESTPSQDAQDSTGVDADAEIDLIFTDGRFNMTAQRAPVNDVLEIALVHIYGAILFEESWLDVTQSIGFSRRAVVSAAAEAVEKDTVFQRIQHRLQSDRRYMKTLSNYIKGLTPNDTNGCIERLMMNQRYIYAGDIQQKIDKEMAYRHPYIAQLLGQAYFHGRSPNAVTLQDWFDAHTVNDRYEIPLPMLALTATAIYASLDWWKRGCPETKPQFSNALYSSIYRVHVYVLSQLRDDRPQVYRKLVTDLFDEASSGMPGPSSHGTAEDDLKSAAADILADMDVVNMPDGLDE</sequence>
<dbReference type="Proteomes" id="UP000053263">
    <property type="component" value="Unassembled WGS sequence"/>
</dbReference>
<gene>
    <name evidence="3" type="ORF">PLICRDRAFT_179307</name>
</gene>
<protein>
    <recommendedName>
        <fullName evidence="2">DUF6532 domain-containing protein</fullName>
    </recommendedName>
</protein>
<keyword evidence="4" id="KW-1185">Reference proteome</keyword>